<dbReference type="InterPro" id="IPR002605">
    <property type="entry name" value="Adeno_Penton_B"/>
</dbReference>
<evidence type="ECO:0000256" key="1">
    <source>
        <dbReference type="ARBA" id="ARBA00022561"/>
    </source>
</evidence>
<dbReference type="HAMAP" id="MF_04052">
    <property type="entry name" value="ADV_CAPSP"/>
    <property type="match status" value="1"/>
</dbReference>
<dbReference type="Gene3D" id="2.60.120.550">
    <property type="entry name" value="Penton protein, domain 1"/>
    <property type="match status" value="1"/>
</dbReference>
<evidence type="ECO:0000256" key="6">
    <source>
        <dbReference type="ARBA" id="ARBA00022844"/>
    </source>
</evidence>
<dbReference type="GO" id="GO:0005198">
    <property type="term" value="F:structural molecule activity"/>
    <property type="evidence" value="ECO:0007669"/>
    <property type="project" value="UniProtKB-UniRule"/>
</dbReference>
<evidence type="ECO:0000256" key="11">
    <source>
        <dbReference type="HAMAP-Rule" id="MF_04052"/>
    </source>
</evidence>
<evidence type="ECO:0000256" key="12">
    <source>
        <dbReference type="SAM" id="MobiDB-lite"/>
    </source>
</evidence>
<keyword evidence="10 11" id="KW-1160">Virus entry into host cell</keyword>
<organism evidence="13">
    <name type="scientific">Adenoviridae sp</name>
    <dbReference type="NCBI Taxonomy" id="2558248"/>
    <lineage>
        <taxon>Viruses</taxon>
        <taxon>Varidnaviria</taxon>
        <taxon>Bamfordvirae</taxon>
        <taxon>Preplasmiviricota</taxon>
        <taxon>Polisuviricotina</taxon>
        <taxon>Pharingeaviricetes</taxon>
        <taxon>Rowavirales</taxon>
        <taxon>Adenoviridae</taxon>
    </lineage>
</organism>
<protein>
    <recommendedName>
        <fullName evidence="11">Penton protein</fullName>
        <shortName evidence="11">CP-P</shortName>
    </recommendedName>
    <alternativeName>
        <fullName evidence="11">Penton base protein</fullName>
    </alternativeName>
    <alternativeName>
        <fullName evidence="11">Protein III</fullName>
    </alternativeName>
</protein>
<reference evidence="13" key="1">
    <citation type="submission" date="2020-01" db="EMBL/GenBank/DDBJ databases">
        <title>Viral genomes from wild and zoo birds in China.</title>
        <authorList>
            <person name="Yang Z."/>
            <person name="Shan T."/>
            <person name="Yang S."/>
            <person name="Zhang W."/>
        </authorList>
    </citation>
    <scope>NUCLEOTIDE SEQUENCE</scope>
    <source>
        <strain evidence="13">Sis058ade1</strain>
    </source>
</reference>
<keyword evidence="6 11" id="KW-0946">Virion</keyword>
<accession>A0A7D5U459</accession>
<keyword evidence="4 11" id="KW-1162">Viral penetration into host cytoplasm</keyword>
<evidence type="ECO:0000256" key="3">
    <source>
        <dbReference type="ARBA" id="ARBA00022581"/>
    </source>
</evidence>
<sequence length="528" mass="58409">MARMFPRGGLQPPTTIPPPPPQDSMYPATVNGRPPTMPPLGSESELYLPLQRVLAPTGGRNSIRYRDLAPNQNTTKLFYVDNKVTDVETFNTDANHANFRTTVIHNQDLDPETAATETIQLDNRSYWGGDLTTTVKTNCPNISSFFQSNSVRVRMMYARDPIPSDPTSAGGTGAADEATKGFYNPPGAKYKWYDLSIPEGNYSLNEIIDLLNEGIVQIYLREGRQNNVLKSDIGVKFDTRYLDLLKDPITGLVTPGKYVNKGYHPDIILLPGCAVDFTYSRLSLLLGIAKREPYTKGFIISYEDLAGGNVPALLDTSSVQVNDEDEDVIMLENAKPVLRDSKGVSYNVVTDYTRRPFTAYRSWLIAYNQPESWARRNTLLTVPDLSGGIGAMYTSMPDTFNAPVGFKDDNTTNLAPVVGMNLFPAVNKAFYQGASAYVQRLENSCQGATAAFNRFPENEILKQAPPMNVSSICDNQPAVVHQGTLPLRNTLPGLQRVLITDDQRRPIPYVYKTIATVQPRVLSSATLQ</sequence>
<dbReference type="EMBL" id="MT138099">
    <property type="protein sequence ID" value="QLI47681.1"/>
    <property type="molecule type" value="Genomic_DNA"/>
</dbReference>
<evidence type="ECO:0000256" key="5">
    <source>
        <dbReference type="ARBA" id="ARBA00022804"/>
    </source>
</evidence>
<evidence type="ECO:0000256" key="8">
    <source>
        <dbReference type="ARBA" id="ARBA00022921"/>
    </source>
</evidence>
<comment type="subunit">
    <text evidence="11">Interacts with the fiber protein (via N-terminal tail region). Interacts with the capsid vertex protein; this interaction binds the penton base to neighboring peripentonal hexons.</text>
</comment>
<comment type="miscellaneous">
    <text evidence="11">All late proteins expressed from the major late promoter are produced by alternative splicing and alternative polyadenylation of the same gene giving rise to non-overlapping ORFs. A leader sequence is present in the N-terminus of all these mRNAs and is recognized by the viral shutoff protein to provide expression although conventional translation via ribosome scanning from the cap has been shut off in the host cell.</text>
</comment>
<dbReference type="GO" id="GO:0075509">
    <property type="term" value="P:endocytosis involved in viral entry into host cell"/>
    <property type="evidence" value="ECO:0007669"/>
    <property type="project" value="UniProtKB-KW"/>
</dbReference>
<keyword evidence="8 11" id="KW-0426">Late protein</keyword>
<evidence type="ECO:0000313" key="13">
    <source>
        <dbReference type="EMBL" id="QLI47681.1"/>
    </source>
</evidence>
<name>A0A7D5U459_9ADEN</name>
<comment type="similarity">
    <text evidence="11">Belongs to the adenoviridae penton family.</text>
</comment>
<comment type="subcellular location">
    <subcellularLocation>
        <location evidence="11">Virion</location>
    </subcellularLocation>
    <subcellularLocation>
        <location evidence="11">Host nucleus</location>
    </subcellularLocation>
    <text evidence="11">Located at each vertex of the virion.</text>
</comment>
<evidence type="ECO:0000256" key="10">
    <source>
        <dbReference type="ARBA" id="ARBA00023296"/>
    </source>
</evidence>
<evidence type="ECO:0000256" key="2">
    <source>
        <dbReference type="ARBA" id="ARBA00022562"/>
    </source>
</evidence>
<proteinExistence type="evidence at transcript level"/>
<comment type="caution">
    <text evidence="11">Lacks conserved residue(s) required for the propagation of feature annotation.</text>
</comment>
<keyword evidence="7 11" id="KW-1164">Virus endocytosis by host</keyword>
<comment type="function">
    <text evidence="11">Major capsid protein that self-associates to form penton base pentamers, each in the shape of a pentagon, situated at the 12 vertices of the pseudo T=25 capsid. Involved in virus secondary attachment to host cell after initial attachment by the fiber protein, and in endocytosis of virions. As the virus enters the host cell, penton proteins are shed concomitant with virion acidification in the endosome.</text>
</comment>
<gene>
    <name evidence="11" type="primary">L2</name>
</gene>
<keyword evidence="3 11" id="KW-0945">Host-virus interaction</keyword>
<dbReference type="GO" id="GO:0042025">
    <property type="term" value="C:host cell nucleus"/>
    <property type="evidence" value="ECO:0007669"/>
    <property type="project" value="UniProtKB-SubCell"/>
</dbReference>
<feature type="region of interest" description="Disordered" evidence="12">
    <location>
        <begin position="1"/>
        <end position="41"/>
    </location>
</feature>
<dbReference type="GO" id="GO:0039623">
    <property type="term" value="C:T=25 icosahedral viral capsid"/>
    <property type="evidence" value="ECO:0007669"/>
    <property type="project" value="UniProtKB-UniRule"/>
</dbReference>
<evidence type="ECO:0000256" key="4">
    <source>
        <dbReference type="ARBA" id="ARBA00022595"/>
    </source>
</evidence>
<dbReference type="GO" id="GO:0019062">
    <property type="term" value="P:virion attachment to host cell"/>
    <property type="evidence" value="ECO:0007669"/>
    <property type="project" value="UniProtKB-UniRule"/>
</dbReference>
<evidence type="ECO:0000256" key="9">
    <source>
        <dbReference type="ARBA" id="ARBA00023275"/>
    </source>
</evidence>
<keyword evidence="5 11" id="KW-1161">Viral attachment to host cell</keyword>
<dbReference type="Gene3D" id="3.90.1620.10">
    <property type="entry name" value="adenovirus 2 penton base, domain 2"/>
    <property type="match status" value="1"/>
</dbReference>
<keyword evidence="2 11" id="KW-1048">Host nucleus</keyword>
<dbReference type="Pfam" id="PF01686">
    <property type="entry name" value="Adeno_Penton_B"/>
    <property type="match status" value="1"/>
</dbReference>
<keyword evidence="1 11" id="KW-0167">Capsid protein</keyword>
<evidence type="ECO:0000256" key="7">
    <source>
        <dbReference type="ARBA" id="ARBA00022890"/>
    </source>
</evidence>
<keyword evidence="9 11" id="KW-1148">T=25 icosahedral capsid protein</keyword>
<comment type="induction">
    <text evidence="11">Expressed in the late phase of the viral replicative cycle.</text>
</comment>